<keyword evidence="4" id="KW-0808">Transferase</keyword>
<keyword evidence="4" id="KW-0548">Nucleotidyltransferase</keyword>
<evidence type="ECO:0000313" key="5">
    <source>
        <dbReference type="Proteomes" id="UP000020865"/>
    </source>
</evidence>
<keyword evidence="1" id="KW-1133">Transmembrane helix</keyword>
<organism evidence="4 5">
    <name type="scientific">Acinetobacter baumannii 1462234</name>
    <dbReference type="NCBI Taxonomy" id="1310646"/>
    <lineage>
        <taxon>Bacteria</taxon>
        <taxon>Pseudomonadati</taxon>
        <taxon>Pseudomonadota</taxon>
        <taxon>Gammaproteobacteria</taxon>
        <taxon>Moraxellales</taxon>
        <taxon>Moraxellaceae</taxon>
        <taxon>Acinetobacter</taxon>
        <taxon>Acinetobacter calcoaceticus/baumannii complex</taxon>
    </lineage>
</organism>
<proteinExistence type="predicted"/>
<protein>
    <submittedName>
        <fullName evidence="2 4">3-deoxy-manno-octulosonate cytidylyltransferase</fullName>
    </submittedName>
</protein>
<accession>A0A9P3CY23</accession>
<dbReference type="GO" id="GO:0016779">
    <property type="term" value="F:nucleotidyltransferase activity"/>
    <property type="evidence" value="ECO:0007669"/>
    <property type="project" value="UniProtKB-KW"/>
</dbReference>
<name>A0A9P3CY23_ACIBA</name>
<feature type="transmembrane region" description="Helical" evidence="1">
    <location>
        <begin position="12"/>
        <end position="40"/>
    </location>
</feature>
<evidence type="ECO:0000313" key="2">
    <source>
        <dbReference type="EMBL" id="EXB42750.1"/>
    </source>
</evidence>
<comment type="caution">
    <text evidence="4">The sequence shown here is derived from an EMBL/GenBank/DDBJ whole genome shotgun (WGS) entry which is preliminary data.</text>
</comment>
<gene>
    <name evidence="4" type="ORF">J545_1784</name>
    <name evidence="3" type="ORF">J545_4073</name>
    <name evidence="2" type="ORF">J545_4555</name>
</gene>
<dbReference type="Proteomes" id="UP000020865">
    <property type="component" value="Unassembled WGS sequence"/>
</dbReference>
<dbReference type="EMBL" id="JEWR01000181">
    <property type="protein sequence ID" value="EXB54013.1"/>
    <property type="molecule type" value="Genomic_DNA"/>
</dbReference>
<keyword evidence="1" id="KW-0472">Membrane</keyword>
<dbReference type="EMBL" id="JEWR01000341">
    <property type="protein sequence ID" value="EXB42750.1"/>
    <property type="molecule type" value="Genomic_DNA"/>
</dbReference>
<dbReference type="AlphaFoldDB" id="A0A9P3CY23"/>
<reference evidence="4 5" key="1">
    <citation type="submission" date="2014-02" db="EMBL/GenBank/DDBJ databases">
        <title>Comparative genomics and transcriptomics to identify genetic mechanisms underlying the emergence of carbapenem resistant Acinetobacter baumannii (CRAb).</title>
        <authorList>
            <person name="Harris A.D."/>
            <person name="Johnson K.J."/>
            <person name="George J."/>
            <person name="Shefchek K."/>
            <person name="Daugherty S.C."/>
            <person name="Parankush S."/>
            <person name="Sadzewicz L."/>
            <person name="Tallon L."/>
            <person name="Sengamalay N."/>
            <person name="Hazen T.H."/>
            <person name="Rasko D.A."/>
        </authorList>
    </citation>
    <scope>NUCLEOTIDE SEQUENCE [LARGE SCALE GENOMIC DNA]</scope>
    <source>
        <strain evidence="4 5">1462234</strain>
    </source>
</reference>
<evidence type="ECO:0000313" key="4">
    <source>
        <dbReference type="EMBL" id="EXB63426.1"/>
    </source>
</evidence>
<evidence type="ECO:0000256" key="1">
    <source>
        <dbReference type="SAM" id="Phobius"/>
    </source>
</evidence>
<dbReference type="EMBL" id="JEWR01000016">
    <property type="protein sequence ID" value="EXB63426.1"/>
    <property type="molecule type" value="Genomic_DNA"/>
</dbReference>
<evidence type="ECO:0000313" key="3">
    <source>
        <dbReference type="EMBL" id="EXB54013.1"/>
    </source>
</evidence>
<sequence>MGNFVVATGEWIGAILLSVSAMLVPALVAIVVLIAVIWVVRWIRHKKQEQAHTPL</sequence>
<keyword evidence="1" id="KW-0812">Transmembrane</keyword>